<keyword evidence="2" id="KW-1185">Reference proteome</keyword>
<evidence type="ECO:0000313" key="2">
    <source>
        <dbReference type="Proteomes" id="UP000199518"/>
    </source>
</evidence>
<gene>
    <name evidence="1" type="ORF">SAMN05421753_12334</name>
</gene>
<proteinExistence type="predicted"/>
<name>A0A1I3S6A7_9PLAN</name>
<dbReference type="Gene3D" id="1.25.40.10">
    <property type="entry name" value="Tetratricopeptide repeat domain"/>
    <property type="match status" value="1"/>
</dbReference>
<dbReference type="Proteomes" id="UP000199518">
    <property type="component" value="Unassembled WGS sequence"/>
</dbReference>
<dbReference type="AlphaFoldDB" id="A0A1I3S6A7"/>
<dbReference type="InterPro" id="IPR011990">
    <property type="entry name" value="TPR-like_helical_dom_sf"/>
</dbReference>
<dbReference type="SUPFAM" id="SSF48452">
    <property type="entry name" value="TPR-like"/>
    <property type="match status" value="1"/>
</dbReference>
<evidence type="ECO:0008006" key="3">
    <source>
        <dbReference type="Google" id="ProtNLM"/>
    </source>
</evidence>
<dbReference type="STRING" id="1576369.SAMN05421753_12334"/>
<protein>
    <recommendedName>
        <fullName evidence="3">Tetratricopeptide repeat-containing protein</fullName>
    </recommendedName>
</protein>
<dbReference type="EMBL" id="FOQD01000023">
    <property type="protein sequence ID" value="SFJ54235.1"/>
    <property type="molecule type" value="Genomic_DNA"/>
</dbReference>
<dbReference type="RefSeq" id="WP_092056498.1">
    <property type="nucleotide sequence ID" value="NZ_FOQD01000023.1"/>
</dbReference>
<dbReference type="OrthoDB" id="280886at2"/>
<evidence type="ECO:0000313" key="1">
    <source>
        <dbReference type="EMBL" id="SFJ54235.1"/>
    </source>
</evidence>
<accession>A0A1I3S6A7</accession>
<sequence>MTRKEKIEERLRADPDDVFLNYTYAMELAKLEDLPAAQTAFARTRALDANYVSAYFQEGQLLAGQGEVAAAREILQAGIVVAKKIGDSHALGEMTDFLDNL</sequence>
<organism evidence="1 2">
    <name type="scientific">Planctomicrobium piriforme</name>
    <dbReference type="NCBI Taxonomy" id="1576369"/>
    <lineage>
        <taxon>Bacteria</taxon>
        <taxon>Pseudomonadati</taxon>
        <taxon>Planctomycetota</taxon>
        <taxon>Planctomycetia</taxon>
        <taxon>Planctomycetales</taxon>
        <taxon>Planctomycetaceae</taxon>
        <taxon>Planctomicrobium</taxon>
    </lineage>
</organism>
<reference evidence="2" key="1">
    <citation type="submission" date="2016-10" db="EMBL/GenBank/DDBJ databases">
        <authorList>
            <person name="Varghese N."/>
            <person name="Submissions S."/>
        </authorList>
    </citation>
    <scope>NUCLEOTIDE SEQUENCE [LARGE SCALE GENOMIC DNA]</scope>
    <source>
        <strain evidence="2">DSM 26348</strain>
    </source>
</reference>